<evidence type="ECO:0000313" key="3">
    <source>
        <dbReference type="Proteomes" id="UP000054107"/>
    </source>
</evidence>
<keyword evidence="3" id="KW-1185">Reference proteome</keyword>
<evidence type="ECO:0000256" key="1">
    <source>
        <dbReference type="SAM" id="MobiDB-lite"/>
    </source>
</evidence>
<proteinExistence type="predicted"/>
<reference evidence="2 3" key="1">
    <citation type="submission" date="2014-09" db="EMBL/GenBank/DDBJ databases">
        <authorList>
            <person name="Ellenberger Sabrina"/>
        </authorList>
    </citation>
    <scope>NUCLEOTIDE SEQUENCE [LARGE SCALE GENOMIC DNA]</scope>
    <source>
        <strain evidence="2 3">CBS 412.66</strain>
    </source>
</reference>
<sequence>MASLNHETTCSREYSGPREFAETHSFDDAYLNSQDLDVESEEFPLRESIFQEVHYDFYSHDQSYNQLLNYEATASPSSDVNFSSSVASLILKSVKHVDKVFLTEIATHFGDNLPPFSSIIDHDAYASEPSEEKEYAIERPRRDRHLYNESEVSSWLLQSEQGKDFANQSSSAGLFCLQPSQDDADRDKLVLHESQLERLANNQLFMFDNDYASQDRLPLNESQLERLAINQLFLFGDDYASRDALLLSESQHEQLESTQLFMFANIDGSKDFSSWFLFDSDDEDEIAFFKKNILGEEDATLKYFANRKNEVADTGNHQESQCVVPELTLNKASTSAKTTDAVYTKAQQAGENQEICIVRSSRTMDGQEVMSTKDDGSSKENQPRSIPKNGSSCEDIDFKEVILKTSTPSNSKIESLLDIKALEEETSALKEELTREARSAKKPYL</sequence>
<dbReference type="AlphaFoldDB" id="A0A0B7MWK9"/>
<feature type="compositionally biased region" description="Basic and acidic residues" evidence="1">
    <location>
        <begin position="371"/>
        <end position="382"/>
    </location>
</feature>
<protein>
    <submittedName>
        <fullName evidence="2">Uncharacterized protein</fullName>
    </submittedName>
</protein>
<name>A0A0B7MWK9_9FUNG</name>
<gene>
    <name evidence="2" type="primary">PARPA_00988.1 scaffold 1359</name>
</gene>
<dbReference type="EMBL" id="LN719426">
    <property type="protein sequence ID" value="CEP07680.1"/>
    <property type="molecule type" value="Genomic_DNA"/>
</dbReference>
<feature type="compositionally biased region" description="Polar residues" evidence="1">
    <location>
        <begin position="383"/>
        <end position="392"/>
    </location>
</feature>
<accession>A0A0B7MWK9</accession>
<dbReference type="Proteomes" id="UP000054107">
    <property type="component" value="Unassembled WGS sequence"/>
</dbReference>
<organism evidence="2 3">
    <name type="scientific">Parasitella parasitica</name>
    <dbReference type="NCBI Taxonomy" id="35722"/>
    <lineage>
        <taxon>Eukaryota</taxon>
        <taxon>Fungi</taxon>
        <taxon>Fungi incertae sedis</taxon>
        <taxon>Mucoromycota</taxon>
        <taxon>Mucoromycotina</taxon>
        <taxon>Mucoromycetes</taxon>
        <taxon>Mucorales</taxon>
        <taxon>Mucorineae</taxon>
        <taxon>Mucoraceae</taxon>
        <taxon>Parasitella</taxon>
    </lineage>
</organism>
<feature type="region of interest" description="Disordered" evidence="1">
    <location>
        <begin position="361"/>
        <end position="392"/>
    </location>
</feature>
<evidence type="ECO:0000313" key="2">
    <source>
        <dbReference type="EMBL" id="CEP07680.1"/>
    </source>
</evidence>